<dbReference type="Gene3D" id="1.10.150.20">
    <property type="entry name" value="5' to 3' exonuclease, C-terminal subdomain"/>
    <property type="match status" value="1"/>
</dbReference>
<dbReference type="Pfam" id="PF12826">
    <property type="entry name" value="HHH_2"/>
    <property type="match status" value="1"/>
</dbReference>
<feature type="domain" description="DisA/LigA helix-hairpin-helix motif" evidence="3">
    <location>
        <begin position="6"/>
        <end position="41"/>
    </location>
</feature>
<organism evidence="4 5">
    <name type="scientific">Streptomyces daliensis</name>
    <dbReference type="NCBI Taxonomy" id="299421"/>
    <lineage>
        <taxon>Bacteria</taxon>
        <taxon>Bacillati</taxon>
        <taxon>Actinomycetota</taxon>
        <taxon>Actinomycetes</taxon>
        <taxon>Kitasatosporales</taxon>
        <taxon>Streptomycetaceae</taxon>
        <taxon>Streptomyces</taxon>
    </lineage>
</organism>
<keyword evidence="2" id="KW-0234">DNA repair</keyword>
<dbReference type="AlphaFoldDB" id="A0A8T4J1M9"/>
<proteinExistence type="predicted"/>
<dbReference type="EMBL" id="JAGSMN010001631">
    <property type="protein sequence ID" value="MBR7678611.1"/>
    <property type="molecule type" value="Genomic_DNA"/>
</dbReference>
<comment type="caution">
    <text evidence="4">The sequence shown here is derived from an EMBL/GenBank/DDBJ whole genome shotgun (WGS) entry which is preliminary data.</text>
</comment>
<evidence type="ECO:0000256" key="1">
    <source>
        <dbReference type="ARBA" id="ARBA00022763"/>
    </source>
</evidence>
<feature type="non-terminal residue" evidence="4">
    <location>
        <position position="1"/>
    </location>
</feature>
<name>A0A8T4J1M9_9ACTN</name>
<reference evidence="4" key="1">
    <citation type="submission" date="2021-04" db="EMBL/GenBank/DDBJ databases">
        <title>Sequencing of actinobacteria type strains.</title>
        <authorList>
            <person name="Nguyen G.-S."/>
            <person name="Wentzel A."/>
        </authorList>
    </citation>
    <scope>NUCLEOTIDE SEQUENCE</scope>
    <source>
        <strain evidence="4">DSM 42095</strain>
    </source>
</reference>
<sequence>GAVIERLVEHFGGLQKLLAASVDDLQTVDGVGEARARSVREGLSRLAESSILERYV</sequence>
<dbReference type="InterPro" id="IPR010994">
    <property type="entry name" value="RuvA_2-like"/>
</dbReference>
<dbReference type="SUPFAM" id="SSF47781">
    <property type="entry name" value="RuvA domain 2-like"/>
    <property type="match status" value="1"/>
</dbReference>
<dbReference type="Proteomes" id="UP000675554">
    <property type="component" value="Unassembled WGS sequence"/>
</dbReference>
<keyword evidence="1" id="KW-0227">DNA damage</keyword>
<accession>A0A8T4J1M9</accession>
<evidence type="ECO:0000313" key="4">
    <source>
        <dbReference type="EMBL" id="MBR7678611.1"/>
    </source>
</evidence>
<dbReference type="GO" id="GO:0006281">
    <property type="term" value="P:DNA repair"/>
    <property type="evidence" value="ECO:0007669"/>
    <property type="project" value="UniProtKB-KW"/>
</dbReference>
<gene>
    <name evidence="4" type="ORF">KDA82_37760</name>
</gene>
<evidence type="ECO:0000313" key="5">
    <source>
        <dbReference type="Proteomes" id="UP000675554"/>
    </source>
</evidence>
<evidence type="ECO:0000256" key="2">
    <source>
        <dbReference type="ARBA" id="ARBA00023204"/>
    </source>
</evidence>
<keyword evidence="5" id="KW-1185">Reference proteome</keyword>
<evidence type="ECO:0000259" key="3">
    <source>
        <dbReference type="Pfam" id="PF12826"/>
    </source>
</evidence>
<protein>
    <submittedName>
        <fullName evidence="4">DNA integrity scanning protein DisA</fullName>
    </submittedName>
</protein>
<dbReference type="InterPro" id="IPR041663">
    <property type="entry name" value="DisA/LigA_HHH"/>
</dbReference>